<name>A0A9X5ANL9_9FIRM</name>
<dbReference type="EMBL" id="WMQE01000005">
    <property type="protein sequence ID" value="MTK20519.1"/>
    <property type="molecule type" value="Genomic_DNA"/>
</dbReference>
<gene>
    <name evidence="2" type="ORF">GMA92_03585</name>
</gene>
<proteinExistence type="predicted"/>
<dbReference type="GO" id="GO:0071111">
    <property type="term" value="F:cyclic-guanylate-specific phosphodiesterase activity"/>
    <property type="evidence" value="ECO:0007669"/>
    <property type="project" value="InterPro"/>
</dbReference>
<dbReference type="InterPro" id="IPR013655">
    <property type="entry name" value="PAS_fold_3"/>
</dbReference>
<dbReference type="PANTHER" id="PTHR33121:SF70">
    <property type="entry name" value="SIGNALING PROTEIN YKOW"/>
    <property type="match status" value="1"/>
</dbReference>
<dbReference type="InterPro" id="IPR043128">
    <property type="entry name" value="Rev_trsase/Diguanyl_cyclase"/>
</dbReference>
<dbReference type="InterPro" id="IPR035919">
    <property type="entry name" value="EAL_sf"/>
</dbReference>
<dbReference type="SUPFAM" id="SSF55785">
    <property type="entry name" value="PYP-like sensor domain (PAS domain)"/>
    <property type="match status" value="1"/>
</dbReference>
<dbReference type="PANTHER" id="PTHR33121">
    <property type="entry name" value="CYCLIC DI-GMP PHOSPHODIESTERASE PDEF"/>
    <property type="match status" value="1"/>
</dbReference>
<organism evidence="2 3">
    <name type="scientific">Turicibacter sanguinis</name>
    <dbReference type="NCBI Taxonomy" id="154288"/>
    <lineage>
        <taxon>Bacteria</taxon>
        <taxon>Bacillati</taxon>
        <taxon>Bacillota</taxon>
        <taxon>Erysipelotrichia</taxon>
        <taxon>Erysipelotrichales</taxon>
        <taxon>Turicibacteraceae</taxon>
        <taxon>Turicibacter</taxon>
    </lineage>
</organism>
<dbReference type="Pfam" id="PF00563">
    <property type="entry name" value="EAL"/>
    <property type="match status" value="1"/>
</dbReference>
<dbReference type="CDD" id="cd01948">
    <property type="entry name" value="EAL"/>
    <property type="match status" value="1"/>
</dbReference>
<dbReference type="Gene3D" id="3.30.70.270">
    <property type="match status" value="1"/>
</dbReference>
<dbReference type="SUPFAM" id="SSF141868">
    <property type="entry name" value="EAL domain-like"/>
    <property type="match status" value="1"/>
</dbReference>
<accession>A0A9X5ANL9</accession>
<dbReference type="Gene3D" id="3.30.450.20">
    <property type="entry name" value="PAS domain"/>
    <property type="match status" value="1"/>
</dbReference>
<evidence type="ECO:0000313" key="2">
    <source>
        <dbReference type="EMBL" id="MTK20519.1"/>
    </source>
</evidence>
<feature type="domain" description="EAL" evidence="1">
    <location>
        <begin position="317"/>
        <end position="571"/>
    </location>
</feature>
<dbReference type="RefSeq" id="WP_006783997.1">
    <property type="nucleotide sequence ID" value="NZ_JADMYN010000010.1"/>
</dbReference>
<dbReference type="InterPro" id="IPR001633">
    <property type="entry name" value="EAL_dom"/>
</dbReference>
<dbReference type="Pfam" id="PF08447">
    <property type="entry name" value="PAS_3"/>
    <property type="match status" value="1"/>
</dbReference>
<dbReference type="Gene3D" id="3.20.20.450">
    <property type="entry name" value="EAL domain"/>
    <property type="match status" value="1"/>
</dbReference>
<evidence type="ECO:0000313" key="3">
    <source>
        <dbReference type="Proteomes" id="UP000487649"/>
    </source>
</evidence>
<dbReference type="InterPro" id="IPR035965">
    <property type="entry name" value="PAS-like_dom_sf"/>
</dbReference>
<dbReference type="NCBIfam" id="TIGR00229">
    <property type="entry name" value="sensory_box"/>
    <property type="match status" value="1"/>
</dbReference>
<protein>
    <submittedName>
        <fullName evidence="2">EAL domain-containing protein</fullName>
    </submittedName>
</protein>
<sequence>MNYIIGGLILFIILYFGRYKLEHIILLNKILENSHDGYWIYYDNRDVSWWSKQNYQLLGLADNNQIKDKNFFPTLIHPKYRKKFEESIESLKTHGRYQIVLKVKHSNGKYIWIQTSGTKYVMPIIKKSFTIGYNRDVSDLYEIAHEVKYLAFHDRSTNTLNSEGLKRRFEELKSSIQYQDSFLTIIDLSITSYQSGLTDKSNNEFLNFFVERLKSLFIYSKMARISEHQFAILTHNLELNEIKTKLELLNNLIHNGIVINNYSFSGQFKAFCMELYPIEPYEQYLVYYEYVKRHLIKDKNEFFVTINASTKEKYLESIRVRNEFIQGLANDELILYFQPIVNAKTNIVSKLEALIRWNHPNRGTLAPGSFLPYLYEISDIKQLDFWVLKEVLRTIHQYDHEGVEFPKVSINITGVTLADETLVKYIEDNLKFYEVDAHKICIEVTEQILIDNITIGNKNLETLKKMGVQIVLDDFGTGYSSIHYVNQLNAQVIKIDRSFIKDIHQNKKTQAIVKLIRNLADDLAVELVAEGIETYDELSYVLDNYCELVQGYLISKPLPIEEILNNDSKLYKFQ</sequence>
<dbReference type="InterPro" id="IPR050706">
    <property type="entry name" value="Cyclic-di-GMP_PDE-like"/>
</dbReference>
<evidence type="ECO:0000259" key="1">
    <source>
        <dbReference type="PROSITE" id="PS50883"/>
    </source>
</evidence>
<reference evidence="2 3" key="1">
    <citation type="journal article" date="2019" name="Nat. Med.">
        <title>A library of human gut bacterial isolates paired with longitudinal multiomics data enables mechanistic microbiome research.</title>
        <authorList>
            <person name="Poyet M."/>
            <person name="Groussin M."/>
            <person name="Gibbons S.M."/>
            <person name="Avila-Pacheco J."/>
            <person name="Jiang X."/>
            <person name="Kearney S.M."/>
            <person name="Perrotta A.R."/>
            <person name="Berdy B."/>
            <person name="Zhao S."/>
            <person name="Lieberman T.D."/>
            <person name="Swanson P.K."/>
            <person name="Smith M."/>
            <person name="Roesemann S."/>
            <person name="Alexander J.E."/>
            <person name="Rich S.A."/>
            <person name="Livny J."/>
            <person name="Vlamakis H."/>
            <person name="Clish C."/>
            <person name="Bullock K."/>
            <person name="Deik A."/>
            <person name="Scott J."/>
            <person name="Pierce K.A."/>
            <person name="Xavier R.J."/>
            <person name="Alm E.J."/>
        </authorList>
    </citation>
    <scope>NUCLEOTIDE SEQUENCE [LARGE SCALE GENOMIC DNA]</scope>
    <source>
        <strain evidence="2 3">BIOML-A198</strain>
    </source>
</reference>
<comment type="caution">
    <text evidence="2">The sequence shown here is derived from an EMBL/GenBank/DDBJ whole genome shotgun (WGS) entry which is preliminary data.</text>
</comment>
<dbReference type="CDD" id="cd00130">
    <property type="entry name" value="PAS"/>
    <property type="match status" value="1"/>
</dbReference>
<dbReference type="Proteomes" id="UP000487649">
    <property type="component" value="Unassembled WGS sequence"/>
</dbReference>
<dbReference type="InterPro" id="IPR000014">
    <property type="entry name" value="PAS"/>
</dbReference>
<dbReference type="AlphaFoldDB" id="A0A9X5ANL9"/>
<dbReference type="SMART" id="SM00052">
    <property type="entry name" value="EAL"/>
    <property type="match status" value="1"/>
</dbReference>
<dbReference type="PROSITE" id="PS50883">
    <property type="entry name" value="EAL"/>
    <property type="match status" value="1"/>
</dbReference>